<organism evidence="6 7">
    <name type="scientific">Microbulbifer yueqingensis</name>
    <dbReference type="NCBI Taxonomy" id="658219"/>
    <lineage>
        <taxon>Bacteria</taxon>
        <taxon>Pseudomonadati</taxon>
        <taxon>Pseudomonadota</taxon>
        <taxon>Gammaproteobacteria</taxon>
        <taxon>Cellvibrionales</taxon>
        <taxon>Microbulbiferaceae</taxon>
        <taxon>Microbulbifer</taxon>
    </lineage>
</organism>
<comment type="cofactor">
    <cofactor evidence="3">
        <name>Zn(2+)</name>
        <dbReference type="ChEBI" id="CHEBI:29105"/>
    </cofactor>
    <text evidence="3">Binds 1 divalent metal cation per subunit.</text>
</comment>
<gene>
    <name evidence="6" type="ORF">SAMN05216212_0051</name>
</gene>
<feature type="chain" id="PRO_5011758757" evidence="4">
    <location>
        <begin position="22"/>
        <end position="394"/>
    </location>
</feature>
<name>A0A1G8UBA3_9GAMM</name>
<keyword evidence="1" id="KW-0378">Hydrolase</keyword>
<dbReference type="EMBL" id="FNFH01000001">
    <property type="protein sequence ID" value="SDJ51021.1"/>
    <property type="molecule type" value="Genomic_DNA"/>
</dbReference>
<evidence type="ECO:0000313" key="6">
    <source>
        <dbReference type="EMBL" id="SDJ51021.1"/>
    </source>
</evidence>
<feature type="binding site" evidence="3">
    <location>
        <position position="180"/>
    </location>
    <ligand>
        <name>a divalent metal cation</name>
        <dbReference type="ChEBI" id="CHEBI:60240"/>
    </ligand>
</feature>
<dbReference type="STRING" id="658219.SAMN05216212_0051"/>
<evidence type="ECO:0000256" key="3">
    <source>
        <dbReference type="PIRSR" id="PIRSR605511-2"/>
    </source>
</evidence>
<evidence type="ECO:0000313" key="7">
    <source>
        <dbReference type="Proteomes" id="UP000199305"/>
    </source>
</evidence>
<keyword evidence="3" id="KW-0479">Metal-binding</keyword>
<dbReference type="AlphaFoldDB" id="A0A1G8UBA3"/>
<feature type="signal peptide" evidence="4">
    <location>
        <begin position="1"/>
        <end position="21"/>
    </location>
</feature>
<feature type="active site" description="Proton donor/acceptor" evidence="2">
    <location>
        <position position="228"/>
    </location>
</feature>
<feature type="binding site" evidence="3">
    <location>
        <position position="45"/>
    </location>
    <ligand>
        <name>a divalent metal cation</name>
        <dbReference type="ChEBI" id="CHEBI:60240"/>
    </ligand>
</feature>
<dbReference type="InterPro" id="IPR013658">
    <property type="entry name" value="SGL"/>
</dbReference>
<dbReference type="Gene3D" id="2.120.10.30">
    <property type="entry name" value="TolB, C-terminal domain"/>
    <property type="match status" value="1"/>
</dbReference>
<keyword evidence="7" id="KW-1185">Reference proteome</keyword>
<evidence type="ECO:0000259" key="5">
    <source>
        <dbReference type="Pfam" id="PF08450"/>
    </source>
</evidence>
<proteinExistence type="predicted"/>
<dbReference type="PANTHER" id="PTHR47572:SF4">
    <property type="entry name" value="LACTONASE DRP35"/>
    <property type="match status" value="1"/>
</dbReference>
<dbReference type="GO" id="GO:0016787">
    <property type="term" value="F:hydrolase activity"/>
    <property type="evidence" value="ECO:0007669"/>
    <property type="project" value="UniProtKB-KW"/>
</dbReference>
<dbReference type="OrthoDB" id="241638at2"/>
<protein>
    <submittedName>
        <fullName evidence="6">Gluconolactonase</fullName>
    </submittedName>
</protein>
<feature type="binding site" evidence="3">
    <location>
        <position position="228"/>
    </location>
    <ligand>
        <name>a divalent metal cation</name>
        <dbReference type="ChEBI" id="CHEBI:60240"/>
    </ligand>
</feature>
<keyword evidence="4" id="KW-0732">Signal</keyword>
<dbReference type="GO" id="GO:0046872">
    <property type="term" value="F:metal ion binding"/>
    <property type="evidence" value="ECO:0007669"/>
    <property type="project" value="UniProtKB-KW"/>
</dbReference>
<dbReference type="InterPro" id="IPR051262">
    <property type="entry name" value="SMP-30/CGR1_Lactonase"/>
</dbReference>
<feature type="binding site" evidence="3">
    <location>
        <position position="129"/>
    </location>
    <ligand>
        <name>substrate</name>
    </ligand>
</feature>
<reference evidence="7" key="1">
    <citation type="submission" date="2016-10" db="EMBL/GenBank/DDBJ databases">
        <authorList>
            <person name="Varghese N."/>
            <person name="Submissions S."/>
        </authorList>
    </citation>
    <scope>NUCLEOTIDE SEQUENCE [LARGE SCALE GENOMIC DNA]</scope>
    <source>
        <strain evidence="7">CGMCC 1.10658</strain>
    </source>
</reference>
<feature type="domain" description="SMP-30/Gluconolactonase/LRE-like region" evidence="5">
    <location>
        <begin position="43"/>
        <end position="283"/>
    </location>
</feature>
<accession>A0A1G8UBA3</accession>
<feature type="binding site" evidence="3">
    <location>
        <position position="127"/>
    </location>
    <ligand>
        <name>substrate</name>
    </ligand>
</feature>
<dbReference type="Proteomes" id="UP000199305">
    <property type="component" value="Unassembled WGS sequence"/>
</dbReference>
<dbReference type="InterPro" id="IPR005511">
    <property type="entry name" value="SMP-30"/>
</dbReference>
<evidence type="ECO:0000256" key="4">
    <source>
        <dbReference type="SAM" id="SignalP"/>
    </source>
</evidence>
<dbReference type="PRINTS" id="PR01790">
    <property type="entry name" value="SMP30FAMILY"/>
</dbReference>
<dbReference type="Pfam" id="PF08450">
    <property type="entry name" value="SGL"/>
    <property type="match status" value="1"/>
</dbReference>
<dbReference type="RefSeq" id="WP_139169339.1">
    <property type="nucleotide sequence ID" value="NZ_FNFH01000001.1"/>
</dbReference>
<keyword evidence="3" id="KW-0862">Zinc</keyword>
<evidence type="ECO:0000256" key="2">
    <source>
        <dbReference type="PIRSR" id="PIRSR605511-1"/>
    </source>
</evidence>
<sequence length="394" mass="43266">MRTLKLFLPSLFTILASGGLAAKTASPLPDNLLLERLDYGYGLTEGPLWHQGYLYFCDVGGGTAYRWQPSGPTQVVVRPSGDCSSLALSAGQQLVMAQQKARRVAHLKGDGTQEVLASHYQGKRLNRPNDLVVHEDGSIYFTDPALGLSEDKQQLDFTGIYRITGPGQLELLDSTVSQPNGIAFSPDYRTLYVTNSFDREVLAFDVDGHRLSNKRVFARISADTGAADGLLTDSKGNLFVAGPGGVWVFSAHGDLLDKIRIPGLQTTNVAWAGSGEQDLMITAMDSVYRIQWQPVPAKTKSLDYHKILNSYAGRYRLVSGGRLDVIQEGTQLYLREAGKEIELLPEPGNLFHSRELDIKLEFERHPNGETTGLLLHQDGFKIPAKKFPANHNPG</sequence>
<evidence type="ECO:0000256" key="1">
    <source>
        <dbReference type="ARBA" id="ARBA00022801"/>
    </source>
</evidence>
<dbReference type="SUPFAM" id="SSF63829">
    <property type="entry name" value="Calcium-dependent phosphotriesterase"/>
    <property type="match status" value="1"/>
</dbReference>
<dbReference type="InterPro" id="IPR011042">
    <property type="entry name" value="6-blade_b-propeller_TolB-like"/>
</dbReference>
<dbReference type="PANTHER" id="PTHR47572">
    <property type="entry name" value="LIPOPROTEIN-RELATED"/>
    <property type="match status" value="1"/>
</dbReference>